<dbReference type="Gene3D" id="3.90.226.10">
    <property type="entry name" value="2-enoyl-CoA Hydratase, Chain A, domain 1"/>
    <property type="match status" value="1"/>
</dbReference>
<dbReference type="InterPro" id="IPR041613">
    <property type="entry name" value="Pept_S41_N"/>
</dbReference>
<dbReference type="Gene3D" id="3.30.750.170">
    <property type="match status" value="1"/>
</dbReference>
<dbReference type="PANTHER" id="PTHR32060">
    <property type="entry name" value="TAIL-SPECIFIC PROTEASE"/>
    <property type="match status" value="1"/>
</dbReference>
<dbReference type="InterPro" id="IPR036034">
    <property type="entry name" value="PDZ_sf"/>
</dbReference>
<dbReference type="Gene3D" id="2.30.42.10">
    <property type="match status" value="1"/>
</dbReference>
<comment type="caution">
    <text evidence="3">The sequence shown here is derived from an EMBL/GenBank/DDBJ whole genome shotgun (WGS) entry which is preliminary data.</text>
</comment>
<gene>
    <name evidence="3" type="ORF">ULMS_14900</name>
</gene>
<feature type="chain" id="PRO_5023866768" evidence="1">
    <location>
        <begin position="21"/>
        <end position="466"/>
    </location>
</feature>
<dbReference type="CDD" id="cd07561">
    <property type="entry name" value="Peptidase_S41_CPP_like"/>
    <property type="match status" value="1"/>
</dbReference>
<dbReference type="GO" id="GO:0008236">
    <property type="term" value="F:serine-type peptidase activity"/>
    <property type="evidence" value="ECO:0007669"/>
    <property type="project" value="InterPro"/>
</dbReference>
<dbReference type="GO" id="GO:0007165">
    <property type="term" value="P:signal transduction"/>
    <property type="evidence" value="ECO:0007669"/>
    <property type="project" value="TreeGrafter"/>
</dbReference>
<dbReference type="GO" id="GO:0006508">
    <property type="term" value="P:proteolysis"/>
    <property type="evidence" value="ECO:0007669"/>
    <property type="project" value="InterPro"/>
</dbReference>
<dbReference type="EMBL" id="BKCF01000002">
    <property type="protein sequence ID" value="GEQ85982.1"/>
    <property type="molecule type" value="Genomic_DNA"/>
</dbReference>
<dbReference type="Pfam" id="PF18294">
    <property type="entry name" value="Pept_S41_N"/>
    <property type="match status" value="1"/>
</dbReference>
<dbReference type="PROSITE" id="PS51257">
    <property type="entry name" value="PROKAR_LIPOPROTEIN"/>
    <property type="match status" value="1"/>
</dbReference>
<dbReference type="PANTHER" id="PTHR32060:SF30">
    <property type="entry name" value="CARBOXY-TERMINAL PROCESSING PROTEASE CTPA"/>
    <property type="match status" value="1"/>
</dbReference>
<name>A0A5J4FXS4_9FLAO</name>
<dbReference type="SUPFAM" id="SSF52096">
    <property type="entry name" value="ClpP/crotonase"/>
    <property type="match status" value="1"/>
</dbReference>
<accession>A0A5J4FXS4</accession>
<dbReference type="SMART" id="SM00245">
    <property type="entry name" value="TSPc"/>
    <property type="match status" value="1"/>
</dbReference>
<proteinExistence type="predicted"/>
<dbReference type="AlphaFoldDB" id="A0A5J4FXS4"/>
<dbReference type="Proteomes" id="UP000326994">
    <property type="component" value="Unassembled WGS sequence"/>
</dbReference>
<evidence type="ECO:0000256" key="1">
    <source>
        <dbReference type="SAM" id="SignalP"/>
    </source>
</evidence>
<evidence type="ECO:0000259" key="2">
    <source>
        <dbReference type="SMART" id="SM00245"/>
    </source>
</evidence>
<reference evidence="3 4" key="1">
    <citation type="submission" date="2019-08" db="EMBL/GenBank/DDBJ databases">
        <title>Ulvibacter marinistellae sp. nov., isolated from a starfish, Patiria pectinifera.</title>
        <authorList>
            <person name="Kawano K."/>
            <person name="Ushijima N."/>
            <person name="Kihara M."/>
            <person name="Itoh H."/>
        </authorList>
    </citation>
    <scope>NUCLEOTIDE SEQUENCE [LARGE SCALE GENOMIC DNA]</scope>
    <source>
        <strain evidence="3 4">KK4</strain>
    </source>
</reference>
<dbReference type="Pfam" id="PF03572">
    <property type="entry name" value="Peptidase_S41"/>
    <property type="match status" value="1"/>
</dbReference>
<organism evidence="3 4">
    <name type="scientific">Patiriisocius marinistellae</name>
    <dbReference type="NCBI Taxonomy" id="2494560"/>
    <lineage>
        <taxon>Bacteria</taxon>
        <taxon>Pseudomonadati</taxon>
        <taxon>Bacteroidota</taxon>
        <taxon>Flavobacteriia</taxon>
        <taxon>Flavobacteriales</taxon>
        <taxon>Flavobacteriaceae</taxon>
        <taxon>Patiriisocius</taxon>
    </lineage>
</organism>
<keyword evidence="1" id="KW-0732">Signal</keyword>
<feature type="signal peptide" evidence="1">
    <location>
        <begin position="1"/>
        <end position="20"/>
    </location>
</feature>
<dbReference type="SUPFAM" id="SSF50156">
    <property type="entry name" value="PDZ domain-like"/>
    <property type="match status" value="1"/>
</dbReference>
<dbReference type="InterPro" id="IPR005151">
    <property type="entry name" value="Tail-specific_protease"/>
</dbReference>
<evidence type="ECO:0000313" key="3">
    <source>
        <dbReference type="EMBL" id="GEQ85982.1"/>
    </source>
</evidence>
<feature type="domain" description="Tail specific protease" evidence="2">
    <location>
        <begin position="188"/>
        <end position="407"/>
    </location>
</feature>
<evidence type="ECO:0000313" key="4">
    <source>
        <dbReference type="Proteomes" id="UP000326994"/>
    </source>
</evidence>
<dbReference type="OrthoDB" id="7168509at2"/>
<dbReference type="GO" id="GO:0030288">
    <property type="term" value="C:outer membrane-bounded periplasmic space"/>
    <property type="evidence" value="ECO:0007669"/>
    <property type="project" value="TreeGrafter"/>
</dbReference>
<dbReference type="RefSeq" id="WP_151893921.1">
    <property type="nucleotide sequence ID" value="NZ_BKCF01000002.1"/>
</dbReference>
<dbReference type="InterPro" id="IPR029045">
    <property type="entry name" value="ClpP/crotonase-like_dom_sf"/>
</dbReference>
<protein>
    <submittedName>
        <fullName evidence="3">Peptidase S41</fullName>
    </submittedName>
</protein>
<keyword evidence="4" id="KW-1185">Reference proteome</keyword>
<dbReference type="GO" id="GO:0004175">
    <property type="term" value="F:endopeptidase activity"/>
    <property type="evidence" value="ECO:0007669"/>
    <property type="project" value="TreeGrafter"/>
</dbReference>
<sequence>MKKKLYLPILALLTLFVSCFEDLDDNLNPASTTSINDFIYRGLNFFYLYKADTPQLANDAFADETAKNAFISSFESPEEIFDFLKSDQDRFSILVDNYVDLENELSGITLNNGMEYGLVFYPDDSGNIFGYVRYVLPNTDAEAKGIQRGDVFNTVNGQQLDENNFNRLLDPDSYEIGLATYDGTNILPTGETVLLTKTQYTENPIYLERTYTIEGEKVGYIMYNQFNRDFDPELNAVFGNFNAEGVTKLILDLRYNGGGSVETATDLSSMITGQFNGEIFYNEQWNDDRQDAYANPGLFNNTISNGDAINSLNLTKVYILTSGRSASASELVINGLAPYIDVVQVGDNTTGKFQASFLLYDAPAPTFSRSEANPNHTYAMLPLVFKTANAAGNTDYIDGLSPDITIRENYSNLGILGDITEPLLAEALDDIFFTNRPIIHFTPLEEVSDSNAGSIIDGIMVIDRIE</sequence>